<evidence type="ECO:0000313" key="3">
    <source>
        <dbReference type="Proteomes" id="UP000093807"/>
    </source>
</evidence>
<protein>
    <submittedName>
        <fullName evidence="2">Uncharacterized protein</fullName>
    </submittedName>
</protein>
<sequence>MKVRFLFFFALLTSFSFAQSLNDFRAVIVPLKFDFQKQTNEYRVSTLTKFNLTKAGFEAFYAEEPNPYDKCSLLYIDVINLKAFLATKMYFVLKDCNGKEIFKSTTGYTKEKDYQLAYTEVLNEAFNSLYAMNYKYTPGAIPAVTSTASQVSTPNPVPVPVVTNVSTPVSTVVAANAAANTTVYYAQPTANGYQLIDTTPKVVMKLYKTSKNDYFTAVRDGVQGALLLKDNEWYFEYYKNEQLMSEKIAIKF</sequence>
<dbReference type="Proteomes" id="UP000093807">
    <property type="component" value="Unassembled WGS sequence"/>
</dbReference>
<dbReference type="OrthoDB" id="1274006at2"/>
<dbReference type="RefSeq" id="WP_064716191.1">
    <property type="nucleotide sequence ID" value="NZ_JMTM01000065.1"/>
</dbReference>
<organism evidence="2 3">
    <name type="scientific">Flavobacterium succinicans</name>
    <dbReference type="NCBI Taxonomy" id="29536"/>
    <lineage>
        <taxon>Bacteria</taxon>
        <taxon>Pseudomonadati</taxon>
        <taxon>Bacteroidota</taxon>
        <taxon>Flavobacteriia</taxon>
        <taxon>Flavobacteriales</taxon>
        <taxon>Flavobacteriaceae</taxon>
        <taxon>Flavobacterium</taxon>
    </lineage>
</organism>
<proteinExistence type="predicted"/>
<gene>
    <name evidence="2" type="ORF">FLB_24310</name>
</gene>
<feature type="chain" id="PRO_5008286712" evidence="1">
    <location>
        <begin position="19"/>
        <end position="252"/>
    </location>
</feature>
<feature type="signal peptide" evidence="1">
    <location>
        <begin position="1"/>
        <end position="18"/>
    </location>
</feature>
<reference evidence="2 3" key="1">
    <citation type="submission" date="2016-06" db="EMBL/GenBank/DDBJ databases">
        <title>Draft genome sequence of Flavobacterium succinicans strain DD5b.</title>
        <authorList>
            <person name="Poehlein A."/>
            <person name="Daniel R."/>
            <person name="Simeonova D.D."/>
        </authorList>
    </citation>
    <scope>NUCLEOTIDE SEQUENCE [LARGE SCALE GENOMIC DNA]</scope>
    <source>
        <strain evidence="2 3">DD5b</strain>
    </source>
</reference>
<evidence type="ECO:0000256" key="1">
    <source>
        <dbReference type="SAM" id="SignalP"/>
    </source>
</evidence>
<name>A0A199XNH4_9FLAO</name>
<dbReference type="PATRIC" id="fig|29536.5.peg.2530"/>
<keyword evidence="3" id="KW-1185">Reference proteome</keyword>
<evidence type="ECO:0000313" key="2">
    <source>
        <dbReference type="EMBL" id="OAZ03185.1"/>
    </source>
</evidence>
<comment type="caution">
    <text evidence="2">The sequence shown here is derived from an EMBL/GenBank/DDBJ whole genome shotgun (WGS) entry which is preliminary data.</text>
</comment>
<keyword evidence="1" id="KW-0732">Signal</keyword>
<dbReference type="EMBL" id="JMTM01000065">
    <property type="protein sequence ID" value="OAZ03185.1"/>
    <property type="molecule type" value="Genomic_DNA"/>
</dbReference>
<accession>A0A199XNH4</accession>
<dbReference type="AlphaFoldDB" id="A0A199XNH4"/>